<reference evidence="2" key="2">
    <citation type="submission" date="2025-08" db="UniProtKB">
        <authorList>
            <consortium name="RefSeq"/>
        </authorList>
    </citation>
    <scope>IDENTIFICATION</scope>
    <source>
        <tissue evidence="2">Leaf</tissue>
    </source>
</reference>
<proteinExistence type="predicted"/>
<keyword evidence="1" id="KW-1185">Reference proteome</keyword>
<evidence type="ECO:0000313" key="1">
    <source>
        <dbReference type="Proteomes" id="UP000790787"/>
    </source>
</evidence>
<reference evidence="1" key="1">
    <citation type="journal article" date="2014" name="Nat. Commun.">
        <title>The tobacco genome sequence and its comparison with those of tomato and potato.</title>
        <authorList>
            <person name="Sierro N."/>
            <person name="Battey J.N."/>
            <person name="Ouadi S."/>
            <person name="Bakaher N."/>
            <person name="Bovet L."/>
            <person name="Willig A."/>
            <person name="Goepfert S."/>
            <person name="Peitsch M.C."/>
            <person name="Ivanov N.V."/>
        </authorList>
    </citation>
    <scope>NUCLEOTIDE SEQUENCE [LARGE SCALE GENOMIC DNA]</scope>
</reference>
<name>A0AC58TZJ2_TOBAC</name>
<organism evidence="1 2">
    <name type="scientific">Nicotiana tabacum</name>
    <name type="common">Common tobacco</name>
    <dbReference type="NCBI Taxonomy" id="4097"/>
    <lineage>
        <taxon>Eukaryota</taxon>
        <taxon>Viridiplantae</taxon>
        <taxon>Streptophyta</taxon>
        <taxon>Embryophyta</taxon>
        <taxon>Tracheophyta</taxon>
        <taxon>Spermatophyta</taxon>
        <taxon>Magnoliopsida</taxon>
        <taxon>eudicotyledons</taxon>
        <taxon>Gunneridae</taxon>
        <taxon>Pentapetalae</taxon>
        <taxon>asterids</taxon>
        <taxon>lamiids</taxon>
        <taxon>Solanales</taxon>
        <taxon>Solanaceae</taxon>
        <taxon>Nicotianoideae</taxon>
        <taxon>Nicotianeae</taxon>
        <taxon>Nicotiana</taxon>
    </lineage>
</organism>
<gene>
    <name evidence="2" type="primary">LOC142177527</name>
</gene>
<sequence>MRRMGFNEVWIDIIFRHVSSNWYSCGCRKSLELLMEALTTYEKVLGQLVNKKKSCVVFAPNSSLDSIQRIKEITGMEHKEFPIKYLGCPLYVGWYAQFLSTGGRAILIRHVLLALPVHLLAAIYPHKGVLYQIERMLARFFWGNSEGKKRLHWASGDKLCMPYSEGGANFRKLQDICNAFTTKQWWNLRTSDSLWNNFLMIKYFQRSHPLIKQWYSGNSHSWNAVCKIKREVDTHILWKIGKGDIAFWFDNWTNLGPLCKFLP</sequence>
<dbReference type="RefSeq" id="XP_075102631.1">
    <property type="nucleotide sequence ID" value="XM_075246530.1"/>
</dbReference>
<accession>A0AC58TZJ2</accession>
<evidence type="ECO:0000313" key="2">
    <source>
        <dbReference type="RefSeq" id="XP_075102631.1"/>
    </source>
</evidence>
<protein>
    <submittedName>
        <fullName evidence="2">Uncharacterized protein LOC142177527</fullName>
    </submittedName>
</protein>
<dbReference type="Proteomes" id="UP000790787">
    <property type="component" value="Chromosome 3"/>
</dbReference>